<keyword evidence="2" id="KW-1185">Reference proteome</keyword>
<evidence type="ECO:0000313" key="2">
    <source>
        <dbReference type="Proteomes" id="UP000276133"/>
    </source>
</evidence>
<proteinExistence type="predicted"/>
<gene>
    <name evidence="1" type="ORF">BpHYR1_043152</name>
</gene>
<dbReference type="EMBL" id="REGN01002957">
    <property type="protein sequence ID" value="RNA25236.1"/>
    <property type="molecule type" value="Genomic_DNA"/>
</dbReference>
<accession>A0A3M7RNV9</accession>
<protein>
    <submittedName>
        <fullName evidence="1">Uncharacterized protein</fullName>
    </submittedName>
</protein>
<dbReference type="Proteomes" id="UP000276133">
    <property type="component" value="Unassembled WGS sequence"/>
</dbReference>
<reference evidence="1 2" key="1">
    <citation type="journal article" date="2018" name="Sci. Rep.">
        <title>Genomic signatures of local adaptation to the degree of environmental predictability in rotifers.</title>
        <authorList>
            <person name="Franch-Gras L."/>
            <person name="Hahn C."/>
            <person name="Garcia-Roger E.M."/>
            <person name="Carmona M.J."/>
            <person name="Serra M."/>
            <person name="Gomez A."/>
        </authorList>
    </citation>
    <scope>NUCLEOTIDE SEQUENCE [LARGE SCALE GENOMIC DNA]</scope>
    <source>
        <strain evidence="1">HYR1</strain>
    </source>
</reference>
<evidence type="ECO:0000313" key="1">
    <source>
        <dbReference type="EMBL" id="RNA25236.1"/>
    </source>
</evidence>
<comment type="caution">
    <text evidence="1">The sequence shown here is derived from an EMBL/GenBank/DDBJ whole genome shotgun (WGS) entry which is preliminary data.</text>
</comment>
<dbReference type="AlphaFoldDB" id="A0A3M7RNV9"/>
<name>A0A3M7RNV9_BRAPC</name>
<sequence>MLKLQQSSDIWQIYCIRQPKRFNQNSSRKNNCDSSKSNSYHSKARYNIAPQCNKVCCNILQICVLFVFKMHNTLLNLE</sequence>
<organism evidence="1 2">
    <name type="scientific">Brachionus plicatilis</name>
    <name type="common">Marine rotifer</name>
    <name type="synonym">Brachionus muelleri</name>
    <dbReference type="NCBI Taxonomy" id="10195"/>
    <lineage>
        <taxon>Eukaryota</taxon>
        <taxon>Metazoa</taxon>
        <taxon>Spiralia</taxon>
        <taxon>Gnathifera</taxon>
        <taxon>Rotifera</taxon>
        <taxon>Eurotatoria</taxon>
        <taxon>Monogononta</taxon>
        <taxon>Pseudotrocha</taxon>
        <taxon>Ploima</taxon>
        <taxon>Brachionidae</taxon>
        <taxon>Brachionus</taxon>
    </lineage>
</organism>